<evidence type="ECO:0000256" key="3">
    <source>
        <dbReference type="ARBA" id="ARBA00023274"/>
    </source>
</evidence>
<evidence type="ECO:0000256" key="7">
    <source>
        <dbReference type="RuleBase" id="RU004311"/>
    </source>
</evidence>
<evidence type="ECO:0000256" key="6">
    <source>
        <dbReference type="RuleBase" id="RU000561"/>
    </source>
</evidence>
<dbReference type="GeneID" id="27985195"/>
<dbReference type="GO" id="GO:0009507">
    <property type="term" value="C:chloroplast"/>
    <property type="evidence" value="ECO:0007669"/>
    <property type="project" value="UniProtKB-SubCell"/>
</dbReference>
<dbReference type="CDD" id="cd07026">
    <property type="entry name" value="Ribosomal_L20"/>
    <property type="match status" value="1"/>
</dbReference>
<dbReference type="RefSeq" id="YP_009258729.1">
    <property type="nucleotide sequence ID" value="NC_030359.1"/>
</dbReference>
<keyword evidence="3 5" id="KW-0687">Ribonucleoprotein</keyword>
<accession>A0A191T657</accession>
<dbReference type="Gene3D" id="1.10.1900.20">
    <property type="entry name" value="Ribosomal protein L20"/>
    <property type="match status" value="1"/>
</dbReference>
<dbReference type="FunFam" id="1.10.1900.20:FF:000001">
    <property type="entry name" value="50S ribosomal protein L20"/>
    <property type="match status" value="1"/>
</dbReference>
<dbReference type="GO" id="GO:0005840">
    <property type="term" value="C:ribosome"/>
    <property type="evidence" value="ECO:0007669"/>
    <property type="project" value="UniProtKB-KW"/>
</dbReference>
<dbReference type="EMBL" id="KU646495">
    <property type="protein sequence ID" value="ANI25880.1"/>
    <property type="molecule type" value="Genomic_DNA"/>
</dbReference>
<dbReference type="InterPro" id="IPR005813">
    <property type="entry name" value="Ribosomal_bL20"/>
</dbReference>
<comment type="similarity">
    <text evidence="1 5 6">Belongs to the bacterial ribosomal protein bL20 family.</text>
</comment>
<dbReference type="GO" id="GO:0003735">
    <property type="term" value="F:structural constituent of ribosome"/>
    <property type="evidence" value="ECO:0007669"/>
    <property type="project" value="InterPro"/>
</dbReference>
<dbReference type="NCBIfam" id="TIGR01032">
    <property type="entry name" value="rplT_bact"/>
    <property type="match status" value="1"/>
</dbReference>
<protein>
    <recommendedName>
        <fullName evidence="4 5">Large ribosomal subunit protein bL20c</fullName>
    </recommendedName>
</protein>
<dbReference type="GO" id="GO:1990904">
    <property type="term" value="C:ribonucleoprotein complex"/>
    <property type="evidence" value="ECO:0007669"/>
    <property type="project" value="UniProtKB-KW"/>
</dbReference>
<dbReference type="GO" id="GO:0000027">
    <property type="term" value="P:ribosomal large subunit assembly"/>
    <property type="evidence" value="ECO:0007669"/>
    <property type="project" value="UniProtKB-UniRule"/>
</dbReference>
<dbReference type="PRINTS" id="PR00062">
    <property type="entry name" value="RIBOSOMALL20"/>
</dbReference>
<dbReference type="PANTHER" id="PTHR10986">
    <property type="entry name" value="39S RIBOSOMAL PROTEIN L20"/>
    <property type="match status" value="1"/>
</dbReference>
<comment type="subcellular location">
    <subcellularLocation>
        <location evidence="5">Plastid</location>
        <location evidence="5">Chloroplast</location>
    </subcellularLocation>
</comment>
<dbReference type="GO" id="GO:0006412">
    <property type="term" value="P:translation"/>
    <property type="evidence" value="ECO:0007669"/>
    <property type="project" value="InterPro"/>
</dbReference>
<keyword evidence="5 7" id="KW-0694">RNA-binding</keyword>
<evidence type="ECO:0000256" key="1">
    <source>
        <dbReference type="ARBA" id="ARBA00007698"/>
    </source>
</evidence>
<comment type="function">
    <text evidence="5 7">Binds directly to 23S ribosomal RNA and is necessary for the in vitro assembly process of the 50S ribosomal subunit. It is not involved in the protein synthesizing functions of that subunit.</text>
</comment>
<evidence type="ECO:0000256" key="4">
    <source>
        <dbReference type="ARBA" id="ARBA00035295"/>
    </source>
</evidence>
<keyword evidence="8" id="KW-0150">Chloroplast</keyword>
<name>A0A191T657_9VIRI</name>
<evidence type="ECO:0000313" key="8">
    <source>
        <dbReference type="EMBL" id="ANI25880.1"/>
    </source>
</evidence>
<dbReference type="SUPFAM" id="SSF74731">
    <property type="entry name" value="Ribosomal protein L20"/>
    <property type="match status" value="1"/>
</dbReference>
<sequence length="114" mass="13221">MTRVKRGYVAKKRRKSILEITAGNKRAHSRLYRVAQQQAMKGLVYSHLDRKRRKRDFSSLWITRINAASRKQGISYSQVIHKFHKAGIQLNRKILAQIAILDTQTFSTILSKIA</sequence>
<dbReference type="Pfam" id="PF00453">
    <property type="entry name" value="Ribosomal_L20"/>
    <property type="match status" value="1"/>
</dbReference>
<proteinExistence type="inferred from homology"/>
<evidence type="ECO:0000256" key="5">
    <source>
        <dbReference type="HAMAP-Rule" id="MF_00382"/>
    </source>
</evidence>
<keyword evidence="8" id="KW-0934">Plastid</keyword>
<dbReference type="InterPro" id="IPR035566">
    <property type="entry name" value="Ribosomal_protein_bL20_C"/>
</dbReference>
<keyword evidence="5 7" id="KW-0699">rRNA-binding</keyword>
<keyword evidence="2 5" id="KW-0689">Ribosomal protein</keyword>
<reference evidence="8" key="1">
    <citation type="journal article" date="2016" name="Front. Plant Sci.">
        <title>Comparative Chloroplast Genome Analyses of Streptophyte Green Algae Uncover Major Structural Alterations in the Klebsormidiophyceae, Coleochaetophyceae and Zygnematophyceae.</title>
        <authorList>
            <person name="Lemieux C."/>
            <person name="Otis C."/>
            <person name="Turmel M."/>
        </authorList>
    </citation>
    <scope>NUCLEOTIDE SEQUENCE</scope>
</reference>
<geneLocation type="chloroplast" evidence="8"/>
<gene>
    <name evidence="5 8" type="primary">rpl20</name>
</gene>
<dbReference type="Gene3D" id="6.10.160.10">
    <property type="match status" value="1"/>
</dbReference>
<organism evidence="8">
    <name type="scientific">Cylindrocystis brebissonii</name>
    <dbReference type="NCBI Taxonomy" id="102167"/>
    <lineage>
        <taxon>Eukaryota</taxon>
        <taxon>Viridiplantae</taxon>
        <taxon>Streptophyta</taxon>
        <taxon>Zygnematophyceae</taxon>
        <taxon>Zygnematophycidae</taxon>
        <taxon>Zygnematales</taxon>
        <taxon>Mesotaeniaceae</taxon>
        <taxon>Cylindrocystis</taxon>
    </lineage>
</organism>
<evidence type="ECO:0000256" key="2">
    <source>
        <dbReference type="ARBA" id="ARBA00022980"/>
    </source>
</evidence>
<dbReference type="GO" id="GO:0019843">
    <property type="term" value="F:rRNA binding"/>
    <property type="evidence" value="ECO:0007669"/>
    <property type="project" value="UniProtKB-UniRule"/>
</dbReference>
<dbReference type="AlphaFoldDB" id="A0A191T657"/>
<dbReference type="HAMAP" id="MF_00382">
    <property type="entry name" value="Ribosomal_bL20"/>
    <property type="match status" value="1"/>
</dbReference>